<reference evidence="8" key="1">
    <citation type="submission" date="2016-10" db="EMBL/GenBank/DDBJ databases">
        <title>Sequence of Gallionella enrichment culture.</title>
        <authorList>
            <person name="Poehlein A."/>
            <person name="Muehling M."/>
            <person name="Daniel R."/>
        </authorList>
    </citation>
    <scope>NUCLEOTIDE SEQUENCE</scope>
</reference>
<evidence type="ECO:0000256" key="3">
    <source>
        <dbReference type="ARBA" id="ARBA00022519"/>
    </source>
</evidence>
<organism evidence="8">
    <name type="scientific">mine drainage metagenome</name>
    <dbReference type="NCBI Taxonomy" id="410659"/>
    <lineage>
        <taxon>unclassified sequences</taxon>
        <taxon>metagenomes</taxon>
        <taxon>ecological metagenomes</taxon>
    </lineage>
</organism>
<keyword evidence="2" id="KW-1003">Cell membrane</keyword>
<accession>A0A1J5PV39</accession>
<feature type="transmembrane region" description="Helical" evidence="7">
    <location>
        <begin position="298"/>
        <end position="319"/>
    </location>
</feature>
<keyword evidence="5 7" id="KW-1133">Transmembrane helix</keyword>
<keyword evidence="3" id="KW-0997">Cell inner membrane</keyword>
<comment type="caution">
    <text evidence="8">The sequence shown here is derived from an EMBL/GenBank/DDBJ whole genome shotgun (WGS) entry which is preliminary data.</text>
</comment>
<dbReference type="EMBL" id="MLJW01005926">
    <property type="protein sequence ID" value="OIQ67437.1"/>
    <property type="molecule type" value="Genomic_DNA"/>
</dbReference>
<feature type="transmembrane region" description="Helical" evidence="7">
    <location>
        <begin position="113"/>
        <end position="130"/>
    </location>
</feature>
<feature type="transmembrane region" description="Helical" evidence="7">
    <location>
        <begin position="204"/>
        <end position="229"/>
    </location>
</feature>
<keyword evidence="4 7" id="KW-0812">Transmembrane</keyword>
<dbReference type="InterPro" id="IPR007498">
    <property type="entry name" value="PqiA-like"/>
</dbReference>
<sequence>MGVTTTLLSIDSGGQHRAAGLMTGPVELESYGLWEISAVVLATTIVAPLARVLCMLTVLLGLRMKRPPAELRTLFAWVERLRPWSMIEIYLLGLFVAYTRLKGMATVDIGPAVYALGALMVVMVLADYTLDGQAVWEAMEPPNRRGRGALRADAPRKAAPAGQIRRWRIGCDTCGLVSRAAPGMRCTRCGFRLRDRRPAAIERTWALALAAMVLYIPANIYPVLTVVQLGAGQPSTILGGVQELIDAGMWPLAALVFFASVAVPVLKLAGLGILLISTQFRTRRRLHDRTVLYRIVDAVGRWSMIDVFMESILVALVQFGQVASIYPGPGAIAFAAVVILTMLAARSFDPRLMWDNSRTGTA</sequence>
<proteinExistence type="predicted"/>
<dbReference type="GO" id="GO:0005886">
    <property type="term" value="C:plasma membrane"/>
    <property type="evidence" value="ECO:0007669"/>
    <property type="project" value="UniProtKB-SubCell"/>
</dbReference>
<name>A0A1J5PV39_9ZZZZ</name>
<feature type="transmembrane region" description="Helical" evidence="7">
    <location>
        <begin position="36"/>
        <end position="62"/>
    </location>
</feature>
<comment type="subcellular location">
    <subcellularLocation>
        <location evidence="1">Cell inner membrane</location>
    </subcellularLocation>
</comment>
<gene>
    <name evidence="8" type="primary">pqiA_3</name>
    <name evidence="8" type="ORF">GALL_509840</name>
</gene>
<keyword evidence="6 7" id="KW-0472">Membrane</keyword>
<protein>
    <submittedName>
        <fullName evidence="8">Paraquat-inducible protein A</fullName>
    </submittedName>
</protein>
<evidence type="ECO:0000256" key="4">
    <source>
        <dbReference type="ARBA" id="ARBA00022692"/>
    </source>
</evidence>
<evidence type="ECO:0000256" key="1">
    <source>
        <dbReference type="ARBA" id="ARBA00004533"/>
    </source>
</evidence>
<evidence type="ECO:0000256" key="6">
    <source>
        <dbReference type="ARBA" id="ARBA00023136"/>
    </source>
</evidence>
<feature type="transmembrane region" description="Helical" evidence="7">
    <location>
        <begin position="249"/>
        <end position="277"/>
    </location>
</feature>
<evidence type="ECO:0000256" key="7">
    <source>
        <dbReference type="SAM" id="Phobius"/>
    </source>
</evidence>
<evidence type="ECO:0000313" key="8">
    <source>
        <dbReference type="EMBL" id="OIQ67437.1"/>
    </source>
</evidence>
<dbReference type="AlphaFoldDB" id="A0A1J5PV39"/>
<feature type="transmembrane region" description="Helical" evidence="7">
    <location>
        <begin position="83"/>
        <end position="101"/>
    </location>
</feature>
<dbReference type="PANTHER" id="PTHR30462:SF3">
    <property type="entry name" value="INTERMEMBRANE TRANSPORT PROTEIN PQIA"/>
    <property type="match status" value="1"/>
</dbReference>
<evidence type="ECO:0000256" key="2">
    <source>
        <dbReference type="ARBA" id="ARBA00022475"/>
    </source>
</evidence>
<dbReference type="InterPro" id="IPR051800">
    <property type="entry name" value="PqiA-PqiB_transport"/>
</dbReference>
<dbReference type="PANTHER" id="PTHR30462">
    <property type="entry name" value="INTERMEMBRANE TRANSPORT PROTEIN PQIB-RELATED"/>
    <property type="match status" value="1"/>
</dbReference>
<feature type="transmembrane region" description="Helical" evidence="7">
    <location>
        <begin position="325"/>
        <end position="345"/>
    </location>
</feature>
<dbReference type="Pfam" id="PF04403">
    <property type="entry name" value="PqiA"/>
    <property type="match status" value="2"/>
</dbReference>
<evidence type="ECO:0000256" key="5">
    <source>
        <dbReference type="ARBA" id="ARBA00022989"/>
    </source>
</evidence>